<keyword evidence="18" id="KW-1015">Disulfide bond</keyword>
<dbReference type="PROSITE" id="PS50110">
    <property type="entry name" value="RESPONSE_REGULATORY"/>
    <property type="match status" value="1"/>
</dbReference>
<dbReference type="InterPro" id="IPR036097">
    <property type="entry name" value="HisK_dim/P_sf"/>
</dbReference>
<sequence length="825" mass="93363">MNSELTPLNITEIVSDVLISLSYFAIPLEIFYFQKLLPNPFKYRIVIWLFEMFIFACGTTHFVGSFKFSYNVASIMVLTKVLTAIVSFITAILLIRVFPLAFSLQNRNMKLEEEIGLREENERELIKANASLLRFRRIVNRIRSSLDENILIDTAVREIRREFAADVCLIAQKDSLAVAEGTFKVRGISFKTLKGSIDTLSLNSLNENKDASFMNKDEIRGIFGLDTSVKSGLFIRLKDSQNCELGIMFLLNYCYVNKFDEIEMELLHEVAIQISIALDQAISIEKERQSVENLKKEFQRNELLNKEKNAAEMTSKMTADFLATMSHEIRTPLNAIIGFGNILQQQSLTEEQQEILEMITSSSNLLLNLINDILDYSKIESGFLSLEDKEFSLVSSVERVIMLNSQHSFSKNIQLNMFIDPSVPIMINGDETRLKQVLNNFINNAIKFTDTGEVIVTIATTEDYFKFYDFSEWKEFHVLAANNHNVPRLYFRIIDTGIGIAEESLPNLFQKFKQVDSSITRRFGGTGLGLAISFKLVEIFHGSLSVSSLVGKGSAFSFSISLGSNPGKKWTENPAFSKKFSVAIVSPILRTRQSIEHILTCLEYPFKSFSSISEYSKSTDTYRIVLVDETVSESHLDNITIPENCMLLVNSSSTIPVTFKQRFVACLTKPLRYTNIIKIFSSINNGNSISLDKAAHLSRSSLFEKKLHILVVDDNAINRKVIAKLLESILCPQIDFAEDGAVAVKLALSKSYDIVFMDVSMPVMDGLTATRLIKKEKKVFIVAMTANALYQERLLCMESGMDDYLAKPVSRDDVISLLERFLKRL</sequence>
<dbReference type="InterPro" id="IPR004358">
    <property type="entry name" value="Sig_transdc_His_kin-like_C"/>
</dbReference>
<feature type="domain" description="Response regulatory" evidence="23">
    <location>
        <begin position="708"/>
        <end position="822"/>
    </location>
</feature>
<reference evidence="25" key="3">
    <citation type="submission" date="2018-08" db="EMBL/GenBank/DDBJ databases">
        <title>Leveraging single-cell genomics to expand the Fungal Tree of Life.</title>
        <authorList>
            <consortium name="DOE Joint Genome Institute"/>
            <person name="Ahrendt S.R."/>
            <person name="Quandt C.A."/>
            <person name="Ciobanu D."/>
            <person name="Clum A."/>
            <person name="Salamov A."/>
            <person name="Andreopoulos B."/>
            <person name="Cheng J.-F."/>
            <person name="Woyke T."/>
            <person name="Pelin A."/>
            <person name="Henrissat B."/>
            <person name="Reynolds N."/>
            <person name="Benny G.L."/>
            <person name="Smith M.E."/>
            <person name="James T.Y."/>
            <person name="Grigoriev I.V."/>
        </authorList>
    </citation>
    <scope>NUCLEOTIDE SEQUENCE</scope>
    <source>
        <strain evidence="25">CSF55</strain>
    </source>
</reference>
<protein>
    <recommendedName>
        <fullName evidence="5">histidine kinase</fullName>
        <ecNumber evidence="5">2.7.13.3</ecNumber>
    </recommendedName>
</protein>
<evidence type="ECO:0000256" key="15">
    <source>
        <dbReference type="ARBA" id="ARBA00023008"/>
    </source>
</evidence>
<feature type="transmembrane region" description="Helical" evidence="21">
    <location>
        <begin position="45"/>
        <end position="63"/>
    </location>
</feature>
<dbReference type="InterPro" id="IPR005467">
    <property type="entry name" value="His_kinase_dom"/>
</dbReference>
<keyword evidence="10" id="KW-0936">Ethylene signaling pathway</keyword>
<evidence type="ECO:0000256" key="7">
    <source>
        <dbReference type="ARBA" id="ARBA00022679"/>
    </source>
</evidence>
<dbReference type="SMART" id="SM00065">
    <property type="entry name" value="GAF"/>
    <property type="match status" value="1"/>
</dbReference>
<evidence type="ECO:0000256" key="5">
    <source>
        <dbReference type="ARBA" id="ARBA00012438"/>
    </source>
</evidence>
<evidence type="ECO:0000313" key="26">
    <source>
        <dbReference type="Proteomes" id="UP000030755"/>
    </source>
</evidence>
<dbReference type="AlphaFoldDB" id="A0A075AXS5"/>
<dbReference type="CDD" id="cd16922">
    <property type="entry name" value="HATPase_EvgS-ArcB-TorS-like"/>
    <property type="match status" value="1"/>
</dbReference>
<dbReference type="PRINTS" id="PR00344">
    <property type="entry name" value="BCTRLSENSOR"/>
</dbReference>
<dbReference type="InterPro" id="IPR003594">
    <property type="entry name" value="HATPase_dom"/>
</dbReference>
<dbReference type="HOGENOM" id="CLU_000445_114_21_1"/>
<keyword evidence="12" id="KW-0256">Endoplasmic reticulum</keyword>
<evidence type="ECO:0000313" key="24">
    <source>
        <dbReference type="EMBL" id="EPZ33527.1"/>
    </source>
</evidence>
<evidence type="ECO:0000256" key="4">
    <source>
        <dbReference type="ARBA" id="ARBA00009842"/>
    </source>
</evidence>
<dbReference type="GO" id="GO:0016020">
    <property type="term" value="C:membrane"/>
    <property type="evidence" value="ECO:0007669"/>
    <property type="project" value="UniProtKB-SubCell"/>
</dbReference>
<dbReference type="OrthoDB" id="60033at2759"/>
<dbReference type="InterPro" id="IPR011006">
    <property type="entry name" value="CheY-like_superfamily"/>
</dbReference>
<keyword evidence="8 21" id="KW-0812">Transmembrane</keyword>
<dbReference type="Pfam" id="PF25487">
    <property type="entry name" value="ETR1_N"/>
    <property type="match status" value="1"/>
</dbReference>
<reference evidence="24 26" key="1">
    <citation type="journal article" date="2013" name="Curr. Biol.">
        <title>Shared signatures of parasitism and phylogenomics unite Cryptomycota and microsporidia.</title>
        <authorList>
            <person name="James T.Y."/>
            <person name="Pelin A."/>
            <person name="Bonen L."/>
            <person name="Ahrendt S."/>
            <person name="Sain D."/>
            <person name="Corradi N."/>
            <person name="Stajich J.E."/>
        </authorList>
    </citation>
    <scope>NUCLEOTIDE SEQUENCE [LARGE SCALE GENOMIC DNA]</scope>
    <source>
        <strain evidence="24 26">CSF55</strain>
        <strain evidence="24 26">CSF55</strain>
    </source>
</reference>
<dbReference type="PANTHER" id="PTHR45339:SF1">
    <property type="entry name" value="HYBRID SIGNAL TRANSDUCTION HISTIDINE KINASE J"/>
    <property type="match status" value="1"/>
</dbReference>
<evidence type="ECO:0000256" key="12">
    <source>
        <dbReference type="ARBA" id="ARBA00022824"/>
    </source>
</evidence>
<dbReference type="Gene3D" id="3.30.565.10">
    <property type="entry name" value="Histidine kinase-like ATPase, C-terminal domain"/>
    <property type="match status" value="1"/>
</dbReference>
<keyword evidence="7" id="KW-0808">Transferase</keyword>
<dbReference type="PANTHER" id="PTHR45339">
    <property type="entry name" value="HYBRID SIGNAL TRANSDUCTION HISTIDINE KINASE J"/>
    <property type="match status" value="1"/>
</dbReference>
<keyword evidence="20" id="KW-0175">Coiled coil</keyword>
<evidence type="ECO:0000256" key="16">
    <source>
        <dbReference type="ARBA" id="ARBA00023012"/>
    </source>
</evidence>
<dbReference type="FunFam" id="3.30.565.10:FF:000010">
    <property type="entry name" value="Sensor histidine kinase RcsC"/>
    <property type="match status" value="1"/>
</dbReference>
<keyword evidence="16" id="KW-0902">Two-component regulatory system</keyword>
<dbReference type="CDD" id="cd00082">
    <property type="entry name" value="HisKA"/>
    <property type="match status" value="1"/>
</dbReference>
<keyword evidence="13" id="KW-0067">ATP-binding</keyword>
<dbReference type="InterPro" id="IPR003661">
    <property type="entry name" value="HisK_dim/P_dom"/>
</dbReference>
<dbReference type="OMA" id="KKENCMR"/>
<dbReference type="SMART" id="SM00388">
    <property type="entry name" value="HisKA"/>
    <property type="match status" value="1"/>
</dbReference>
<evidence type="ECO:0000256" key="9">
    <source>
        <dbReference type="ARBA" id="ARBA00022741"/>
    </source>
</evidence>
<dbReference type="Gene3D" id="3.30.450.40">
    <property type="match status" value="1"/>
</dbReference>
<reference evidence="27" key="2">
    <citation type="journal article" date="2018" name="Nat. Microbiol.">
        <title>Leveraging single-cell genomics to expand the fungal tree of life.</title>
        <authorList>
            <person name="Ahrendt S.R."/>
            <person name="Quandt C.A."/>
            <person name="Ciobanu D."/>
            <person name="Clum A."/>
            <person name="Salamov A."/>
            <person name="Andreopoulos B."/>
            <person name="Cheng J.F."/>
            <person name="Woyke T."/>
            <person name="Pelin A."/>
            <person name="Henrissat B."/>
            <person name="Reynolds N.K."/>
            <person name="Benny G.L."/>
            <person name="Smith M.E."/>
            <person name="James T.Y."/>
            <person name="Grigoriev I.V."/>
        </authorList>
    </citation>
    <scope>NUCLEOTIDE SEQUENCE [LARGE SCALE GENOMIC DNA]</scope>
    <source>
        <strain evidence="27">CSF55</strain>
    </source>
</reference>
<dbReference type="FunFam" id="1.10.287.130:FF:000004">
    <property type="entry name" value="Ethylene receptor 1"/>
    <property type="match status" value="1"/>
</dbReference>
<dbReference type="CDD" id="cd17546">
    <property type="entry name" value="REC_hyHK_CKI1_RcsC-like"/>
    <property type="match status" value="1"/>
</dbReference>
<evidence type="ECO:0000259" key="22">
    <source>
        <dbReference type="PROSITE" id="PS50109"/>
    </source>
</evidence>
<dbReference type="SUPFAM" id="SSF47384">
    <property type="entry name" value="Homodimeric domain of signal transducing histidine kinase"/>
    <property type="match status" value="1"/>
</dbReference>
<evidence type="ECO:0000313" key="27">
    <source>
        <dbReference type="Proteomes" id="UP000281549"/>
    </source>
</evidence>
<keyword evidence="11" id="KW-0418">Kinase</keyword>
<evidence type="ECO:0000256" key="2">
    <source>
        <dbReference type="ARBA" id="ARBA00001935"/>
    </source>
</evidence>
<evidence type="ECO:0000256" key="11">
    <source>
        <dbReference type="ARBA" id="ARBA00022777"/>
    </source>
</evidence>
<dbReference type="InterPro" id="IPR003018">
    <property type="entry name" value="GAF"/>
</dbReference>
<dbReference type="PROSITE" id="PS50109">
    <property type="entry name" value="HIS_KIN"/>
    <property type="match status" value="1"/>
</dbReference>
<comment type="subcellular location">
    <subcellularLocation>
        <location evidence="3">Endoplasmic reticulum membrane</location>
        <topology evidence="3">Multi-pass membrane protein</topology>
    </subcellularLocation>
</comment>
<evidence type="ECO:0000256" key="6">
    <source>
        <dbReference type="ARBA" id="ARBA00022553"/>
    </source>
</evidence>
<evidence type="ECO:0000256" key="20">
    <source>
        <dbReference type="SAM" id="Coils"/>
    </source>
</evidence>
<dbReference type="Gene3D" id="1.10.287.130">
    <property type="match status" value="1"/>
</dbReference>
<dbReference type="Pfam" id="PF02518">
    <property type="entry name" value="HATPase_c"/>
    <property type="match status" value="1"/>
</dbReference>
<comment type="catalytic activity">
    <reaction evidence="1">
        <text>ATP + protein L-histidine = ADP + protein N-phospho-L-histidine.</text>
        <dbReference type="EC" id="2.7.13.3"/>
    </reaction>
</comment>
<feature type="coiled-coil region" evidence="20">
    <location>
        <begin position="281"/>
        <end position="316"/>
    </location>
</feature>
<dbReference type="Gene3D" id="3.40.50.2300">
    <property type="match status" value="1"/>
</dbReference>
<dbReference type="InterPro" id="IPR058544">
    <property type="entry name" value="ETR1_N"/>
</dbReference>
<evidence type="ECO:0000256" key="19">
    <source>
        <dbReference type="PROSITE-ProRule" id="PRU00169"/>
    </source>
</evidence>
<dbReference type="InterPro" id="IPR029016">
    <property type="entry name" value="GAF-like_dom_sf"/>
</dbReference>
<dbReference type="Proteomes" id="UP000281549">
    <property type="component" value="Unassembled WGS sequence"/>
</dbReference>
<evidence type="ECO:0000256" key="10">
    <source>
        <dbReference type="ARBA" id="ARBA00022745"/>
    </source>
</evidence>
<evidence type="ECO:0000256" key="1">
    <source>
        <dbReference type="ARBA" id="ARBA00000085"/>
    </source>
</evidence>
<accession>A0A075AXS5</accession>
<feature type="domain" description="Histidine kinase" evidence="22">
    <location>
        <begin position="324"/>
        <end position="564"/>
    </location>
</feature>
<dbReference type="SUPFAM" id="SSF55874">
    <property type="entry name" value="ATPase domain of HSP90 chaperone/DNA topoisomerase II/histidine kinase"/>
    <property type="match status" value="1"/>
</dbReference>
<dbReference type="SMART" id="SM00448">
    <property type="entry name" value="REC"/>
    <property type="match status" value="1"/>
</dbReference>
<dbReference type="EMBL" id="ML004931">
    <property type="protein sequence ID" value="RKP21755.1"/>
    <property type="molecule type" value="Genomic_DNA"/>
</dbReference>
<dbReference type="Proteomes" id="UP000030755">
    <property type="component" value="Unassembled WGS sequence"/>
</dbReference>
<keyword evidence="6 19" id="KW-0597">Phosphoprotein</keyword>
<evidence type="ECO:0000256" key="8">
    <source>
        <dbReference type="ARBA" id="ARBA00022692"/>
    </source>
</evidence>
<dbReference type="SUPFAM" id="SSF52172">
    <property type="entry name" value="CheY-like"/>
    <property type="match status" value="1"/>
</dbReference>
<feature type="transmembrane region" description="Helical" evidence="21">
    <location>
        <begin position="75"/>
        <end position="102"/>
    </location>
</feature>
<comment type="cofactor">
    <cofactor evidence="2">
        <name>Cu cation</name>
        <dbReference type="ChEBI" id="CHEBI:23378"/>
    </cofactor>
</comment>
<dbReference type="GO" id="GO:0000155">
    <property type="term" value="F:phosphorelay sensor kinase activity"/>
    <property type="evidence" value="ECO:0007669"/>
    <property type="project" value="InterPro"/>
</dbReference>
<evidence type="ECO:0000313" key="25">
    <source>
        <dbReference type="EMBL" id="RKP21755.1"/>
    </source>
</evidence>
<keyword evidence="14 21" id="KW-1133">Transmembrane helix</keyword>
<feature type="transmembrane region" description="Helical" evidence="21">
    <location>
        <begin position="13"/>
        <end position="33"/>
    </location>
</feature>
<organism evidence="24 26">
    <name type="scientific">Rozella allomycis (strain CSF55)</name>
    <dbReference type="NCBI Taxonomy" id="988480"/>
    <lineage>
        <taxon>Eukaryota</taxon>
        <taxon>Fungi</taxon>
        <taxon>Fungi incertae sedis</taxon>
        <taxon>Cryptomycota</taxon>
        <taxon>Cryptomycota incertae sedis</taxon>
        <taxon>Rozella</taxon>
    </lineage>
</organism>
<keyword evidence="9" id="KW-0547">Nucleotide-binding</keyword>
<evidence type="ECO:0000259" key="23">
    <source>
        <dbReference type="PROSITE" id="PS50110"/>
    </source>
</evidence>
<gene>
    <name evidence="24" type="ORF">O9G_001278</name>
    <name evidence="25" type="ORF">ROZALSC1DRAFT_26862</name>
</gene>
<evidence type="ECO:0000256" key="13">
    <source>
        <dbReference type="ARBA" id="ARBA00022840"/>
    </source>
</evidence>
<proteinExistence type="inferred from homology"/>
<dbReference type="InterPro" id="IPR001789">
    <property type="entry name" value="Sig_transdc_resp-reg_receiver"/>
</dbReference>
<keyword evidence="26" id="KW-1185">Reference proteome</keyword>
<keyword evidence="15" id="KW-0186">Copper</keyword>
<name>A0A075AXS5_ROZAC</name>
<dbReference type="SMART" id="SM00387">
    <property type="entry name" value="HATPase_c"/>
    <property type="match status" value="1"/>
</dbReference>
<evidence type="ECO:0000256" key="3">
    <source>
        <dbReference type="ARBA" id="ARBA00004477"/>
    </source>
</evidence>
<evidence type="ECO:0000256" key="21">
    <source>
        <dbReference type="SAM" id="Phobius"/>
    </source>
</evidence>
<evidence type="ECO:0000256" key="18">
    <source>
        <dbReference type="ARBA" id="ARBA00023157"/>
    </source>
</evidence>
<dbReference type="STRING" id="988480.A0A075AXS5"/>
<feature type="modified residue" description="4-aspartylphosphate" evidence="19">
    <location>
        <position position="758"/>
    </location>
</feature>
<dbReference type="GO" id="GO:0005524">
    <property type="term" value="F:ATP binding"/>
    <property type="evidence" value="ECO:0007669"/>
    <property type="project" value="UniProtKB-KW"/>
</dbReference>
<dbReference type="EC" id="2.7.13.3" evidence="5"/>
<evidence type="ECO:0000256" key="17">
    <source>
        <dbReference type="ARBA" id="ARBA00023136"/>
    </source>
</evidence>
<dbReference type="SUPFAM" id="SSF55781">
    <property type="entry name" value="GAF domain-like"/>
    <property type="match status" value="1"/>
</dbReference>
<keyword evidence="17 21" id="KW-0472">Membrane</keyword>
<dbReference type="Pfam" id="PF00072">
    <property type="entry name" value="Response_reg"/>
    <property type="match status" value="1"/>
</dbReference>
<dbReference type="Pfam" id="PF00512">
    <property type="entry name" value="HisKA"/>
    <property type="match status" value="1"/>
</dbReference>
<dbReference type="EMBL" id="KE561054">
    <property type="protein sequence ID" value="EPZ33527.1"/>
    <property type="molecule type" value="Genomic_DNA"/>
</dbReference>
<comment type="similarity">
    <text evidence="4">Belongs to the ethylene receptor family.</text>
</comment>
<evidence type="ECO:0000256" key="14">
    <source>
        <dbReference type="ARBA" id="ARBA00022989"/>
    </source>
</evidence>
<dbReference type="InterPro" id="IPR036890">
    <property type="entry name" value="HATPase_C_sf"/>
</dbReference>